<name>A0ABU7QAG0_9ACTN</name>
<dbReference type="RefSeq" id="WP_138911981.1">
    <property type="nucleotide sequence ID" value="NZ_JAZBJO010000047.1"/>
</dbReference>
<dbReference type="GO" id="GO:0016491">
    <property type="term" value="F:oxidoreductase activity"/>
    <property type="evidence" value="ECO:0007669"/>
    <property type="project" value="UniProtKB-KW"/>
</dbReference>
<accession>A0ABU7QAG0</accession>
<reference evidence="3 4" key="1">
    <citation type="submission" date="2023-11" db="EMBL/GenBank/DDBJ databases">
        <title>30 novel species of actinomycetes from the DSMZ collection.</title>
        <authorList>
            <person name="Nouioui I."/>
        </authorList>
    </citation>
    <scope>NUCLEOTIDE SEQUENCE [LARGE SCALE GENOMIC DNA]</scope>
    <source>
        <strain evidence="3 4">DSM 41524</strain>
    </source>
</reference>
<keyword evidence="1 3" id="KW-0560">Oxidoreductase</keyword>
<gene>
    <name evidence="3" type="ORF">V2J94_42165</name>
</gene>
<evidence type="ECO:0000313" key="3">
    <source>
        <dbReference type="EMBL" id="MEE4598372.1"/>
    </source>
</evidence>
<evidence type="ECO:0000259" key="2">
    <source>
        <dbReference type="SMART" id="SM00903"/>
    </source>
</evidence>
<comment type="caution">
    <text evidence="3">The sequence shown here is derived from an EMBL/GenBank/DDBJ whole genome shotgun (WGS) entry which is preliminary data.</text>
</comment>
<dbReference type="InterPro" id="IPR002563">
    <property type="entry name" value="Flavin_Rdtase-like_dom"/>
</dbReference>
<feature type="domain" description="Flavin reductase like" evidence="2">
    <location>
        <begin position="17"/>
        <end position="164"/>
    </location>
</feature>
<protein>
    <submittedName>
        <fullName evidence="3">Flavin reductase family protein</fullName>
        <ecNumber evidence="3">1.-.-.-</ecNumber>
    </submittedName>
</protein>
<dbReference type="SMART" id="SM00903">
    <property type="entry name" value="Flavin_Reduct"/>
    <property type="match status" value="1"/>
</dbReference>
<dbReference type="InterPro" id="IPR050268">
    <property type="entry name" value="NADH-dep_flavin_reductase"/>
</dbReference>
<dbReference type="InterPro" id="IPR012349">
    <property type="entry name" value="Split_barrel_FMN-bd"/>
</dbReference>
<dbReference type="EC" id="1.-.-.-" evidence="3"/>
<evidence type="ECO:0000313" key="4">
    <source>
        <dbReference type="Proteomes" id="UP001354709"/>
    </source>
</evidence>
<evidence type="ECO:0000256" key="1">
    <source>
        <dbReference type="ARBA" id="ARBA00023002"/>
    </source>
</evidence>
<dbReference type="PANTHER" id="PTHR30466:SF1">
    <property type="entry name" value="FMN REDUCTASE (NADH) RUTF"/>
    <property type="match status" value="1"/>
</dbReference>
<dbReference type="Proteomes" id="UP001354709">
    <property type="component" value="Unassembled WGS sequence"/>
</dbReference>
<dbReference type="Pfam" id="PF01613">
    <property type="entry name" value="Flavin_Reduct"/>
    <property type="match status" value="1"/>
</dbReference>
<dbReference type="SUPFAM" id="SSF50475">
    <property type="entry name" value="FMN-binding split barrel"/>
    <property type="match status" value="1"/>
</dbReference>
<proteinExistence type="predicted"/>
<organism evidence="3 4">
    <name type="scientific">Streptomyces asiaticus subsp. ignotus</name>
    <dbReference type="NCBI Taxonomy" id="3098222"/>
    <lineage>
        <taxon>Bacteria</taxon>
        <taxon>Bacillati</taxon>
        <taxon>Actinomycetota</taxon>
        <taxon>Actinomycetes</taxon>
        <taxon>Kitasatosporales</taxon>
        <taxon>Streptomycetaceae</taxon>
        <taxon>Streptomyces</taxon>
        <taxon>Streptomyces violaceusniger group</taxon>
    </lineage>
</organism>
<dbReference type="PANTHER" id="PTHR30466">
    <property type="entry name" value="FLAVIN REDUCTASE"/>
    <property type="match status" value="1"/>
</dbReference>
<keyword evidence="4" id="KW-1185">Reference proteome</keyword>
<dbReference type="Gene3D" id="2.30.110.10">
    <property type="entry name" value="Electron Transport, Fmn-binding Protein, Chain A"/>
    <property type="match status" value="1"/>
</dbReference>
<sequence>MTSLDVPVPTVERRRAVRHLAAAVAVVTVRHKGAVHGTTVSSLTTVSHEPLLLGVCLRPGSVFADLACAATRFTVNVLDSDQAHLARWFADRLRPKGAEQFDRLGCHEDPYTKAPRLDGALAHFSCRVSGRTPIGDHEVLLAHVLRATARGGAPLLSFAGQICGGPLRVVSGQLDTYHEGEGDVR</sequence>
<dbReference type="EMBL" id="JAZBJO010000047">
    <property type="protein sequence ID" value="MEE4598372.1"/>
    <property type="molecule type" value="Genomic_DNA"/>
</dbReference>